<evidence type="ECO:0000313" key="3">
    <source>
        <dbReference type="Proteomes" id="UP000285379"/>
    </source>
</evidence>
<organism evidence="2 3">
    <name type="scientific">Phocaeicola vulgatus</name>
    <name type="common">Bacteroides vulgatus</name>
    <dbReference type="NCBI Taxonomy" id="821"/>
    <lineage>
        <taxon>Bacteria</taxon>
        <taxon>Pseudomonadati</taxon>
        <taxon>Bacteroidota</taxon>
        <taxon>Bacteroidia</taxon>
        <taxon>Bacteroidales</taxon>
        <taxon>Bacteroidaceae</taxon>
        <taxon>Phocaeicola</taxon>
    </lineage>
</organism>
<protein>
    <submittedName>
        <fullName evidence="2">Conjugal transfer protein</fullName>
    </submittedName>
</protein>
<feature type="domain" description="TraG P-loop" evidence="1">
    <location>
        <begin position="396"/>
        <end position="804"/>
    </location>
</feature>
<sequence>MPPTGEGYSILDVINDEYGVILTRNGCVSVAFRMYNPECYSLHRTDLEERNARLYQAFKHLPSGSFVHKQDVFLKREYVHELEGDSFIDKAEQRHFSGREYLEHDCLLIFTLSGLSSLAASYNANPFSYRERLHVSDREKLTEFLEGVNSAIGVINSIRDTRLERMAAAGLREYVIRYINFFPRADCDRDIHFSGEITVDREKARCYTVCDGDYLPDRTVRSDVEDTTLPVSGCSLYMAELEGLGVHLHCNHAVNQILYFEGSEKLYEEFSRRVAVYRTNKGWDRAMLEPKADELENMQKEIMEERQLLCRANFSVMIWDDSPELLDRAEKKLREYLTVSDFKFYIPSYEHLANIYLASVPGQEKGLDSGFLFLTPLSLALCLFINYTTFTPDEEGVYFNDRIYQIPLKKDIWDAKKKRIPARNGIVVASTGGGKSVLTLNIVQQLIGQGYIVVVVEFGYSFGQLCKLYPEISLHVDYDGETPLGLNPFDLEGRSLDNNKIEVLSGIVQRFWRRMFGKDEEEQSVALTKFIQDYYATCLPPHSFPSFYRHVTEHYEDICRRKDVDPNYFDLSSFRLICSEFLPGERYANVCRTDGVPDFGNRRLVVFELTQIKQDKFLSDLVMALIFDVIHDKILSDRTRRGMIIFDEYAETAQMKSRGEDISIHSAVAFCYQKIRKENGAVMTIVQSPDQLPDDEFTKGMITNTQLLYILPTTDVVYRAVEKRFEMGGDPAQCNMMRSIRNDFSGERPHSECFIRFTGGQGRYAVVVRNELSREKFLAFQTDGETWAEIDGYSRTMPMEEAIGRYMERHPSKDRK</sequence>
<dbReference type="InterPro" id="IPR027417">
    <property type="entry name" value="P-loop_NTPase"/>
</dbReference>
<gene>
    <name evidence="2" type="ORF">DWW27_19840</name>
</gene>
<dbReference type="AlphaFoldDB" id="A0A412VF19"/>
<comment type="caution">
    <text evidence="2">The sequence shown here is derived from an EMBL/GenBank/DDBJ whole genome shotgun (WGS) entry which is preliminary data.</text>
</comment>
<dbReference type="InterPro" id="IPR053155">
    <property type="entry name" value="F-pilin_assembly_TraC"/>
</dbReference>
<dbReference type="Gene3D" id="3.40.50.300">
    <property type="entry name" value="P-loop containing nucleotide triphosphate hydrolases"/>
    <property type="match status" value="2"/>
</dbReference>
<reference evidence="2 3" key="1">
    <citation type="submission" date="2018-08" db="EMBL/GenBank/DDBJ databases">
        <title>A genome reference for cultivated species of the human gut microbiota.</title>
        <authorList>
            <person name="Zou Y."/>
            <person name="Xue W."/>
            <person name="Luo G."/>
        </authorList>
    </citation>
    <scope>NUCLEOTIDE SEQUENCE [LARGE SCALE GENOMIC DNA]</scope>
    <source>
        <strain evidence="2 3">AF14-8</strain>
    </source>
</reference>
<proteinExistence type="predicted"/>
<accession>A0A412VF19</accession>
<evidence type="ECO:0000313" key="2">
    <source>
        <dbReference type="EMBL" id="RGV04012.1"/>
    </source>
</evidence>
<dbReference type="EMBL" id="QRYT01000066">
    <property type="protein sequence ID" value="RGV04012.1"/>
    <property type="molecule type" value="Genomic_DNA"/>
</dbReference>
<dbReference type="InterPro" id="IPR043964">
    <property type="entry name" value="P-loop_TraG"/>
</dbReference>
<dbReference type="Proteomes" id="UP000285379">
    <property type="component" value="Unassembled WGS sequence"/>
</dbReference>
<evidence type="ECO:0000259" key="1">
    <source>
        <dbReference type="Pfam" id="PF19044"/>
    </source>
</evidence>
<dbReference type="SUPFAM" id="SSF52540">
    <property type="entry name" value="P-loop containing nucleoside triphosphate hydrolases"/>
    <property type="match status" value="1"/>
</dbReference>
<dbReference type="PANTHER" id="PTHR38467">
    <property type="match status" value="1"/>
</dbReference>
<name>A0A412VF19_PHOVU</name>
<dbReference type="Pfam" id="PF19044">
    <property type="entry name" value="P-loop_TraG"/>
    <property type="match status" value="1"/>
</dbReference>
<dbReference type="PANTHER" id="PTHR38467:SF1">
    <property type="entry name" value="CONJUGATIVE TRANSFER: ASSEMBLY"/>
    <property type="match status" value="1"/>
</dbReference>